<reference evidence="2 3" key="1">
    <citation type="submission" date="2018-09" db="EMBL/GenBank/DDBJ databases">
        <title>Characterization of the phylogenetic diversity of five novel species belonging to the genus Bifidobacterium.</title>
        <authorList>
            <person name="Lugli G.A."/>
            <person name="Duranti S."/>
            <person name="Milani C."/>
        </authorList>
    </citation>
    <scope>NUCLEOTIDE SEQUENCE [LARGE SCALE GENOMIC DNA]</scope>
    <source>
        <strain evidence="2 3">2036B</strain>
    </source>
</reference>
<organism evidence="2 3">
    <name type="scientific">Bifidobacterium dolichotidis</name>
    <dbReference type="NCBI Taxonomy" id="2306976"/>
    <lineage>
        <taxon>Bacteria</taxon>
        <taxon>Bacillati</taxon>
        <taxon>Actinomycetota</taxon>
        <taxon>Actinomycetes</taxon>
        <taxon>Bifidobacteriales</taxon>
        <taxon>Bifidobacteriaceae</taxon>
        <taxon>Bifidobacterium</taxon>
    </lineage>
</organism>
<name>A0A430FS45_9BIFI</name>
<comment type="caution">
    <text evidence="2">The sequence shown here is derived from an EMBL/GenBank/DDBJ whole genome shotgun (WGS) entry which is preliminary data.</text>
</comment>
<protein>
    <submittedName>
        <fullName evidence="2">Uncharacterized protein</fullName>
    </submittedName>
</protein>
<keyword evidence="1" id="KW-1133">Transmembrane helix</keyword>
<sequence>MRNLKLVFSSICAGMALWMLTVLGWFVFALATTPRQGGVRKEFLGGAMYMDTTSVLDGGSLGLTFGVTNGPTTYGLMGCCIVVSFVVLLVASIVKQKKQVQPVAAQ</sequence>
<keyword evidence="1" id="KW-0812">Transmembrane</keyword>
<evidence type="ECO:0000256" key="1">
    <source>
        <dbReference type="SAM" id="Phobius"/>
    </source>
</evidence>
<keyword evidence="1" id="KW-0472">Membrane</keyword>
<dbReference type="EMBL" id="QXGM01000001">
    <property type="protein sequence ID" value="RSX55679.1"/>
    <property type="molecule type" value="Genomic_DNA"/>
</dbReference>
<keyword evidence="3" id="KW-1185">Reference proteome</keyword>
<feature type="transmembrane region" description="Helical" evidence="1">
    <location>
        <begin position="6"/>
        <end position="31"/>
    </location>
</feature>
<dbReference type="AlphaFoldDB" id="A0A430FS45"/>
<gene>
    <name evidence="2" type="ORF">D2E26_0242</name>
</gene>
<dbReference type="Proteomes" id="UP000287609">
    <property type="component" value="Unassembled WGS sequence"/>
</dbReference>
<evidence type="ECO:0000313" key="3">
    <source>
        <dbReference type="Proteomes" id="UP000287609"/>
    </source>
</evidence>
<accession>A0A430FS45</accession>
<proteinExistence type="predicted"/>
<feature type="transmembrane region" description="Helical" evidence="1">
    <location>
        <begin position="73"/>
        <end position="94"/>
    </location>
</feature>
<evidence type="ECO:0000313" key="2">
    <source>
        <dbReference type="EMBL" id="RSX55679.1"/>
    </source>
</evidence>
<dbReference type="RefSeq" id="WP_125962886.1">
    <property type="nucleotide sequence ID" value="NZ_QXGM01000001.1"/>
</dbReference>